<dbReference type="EMBL" id="CP042305">
    <property type="protein sequence ID" value="QDZ13906.1"/>
    <property type="molecule type" value="Genomic_DNA"/>
</dbReference>
<protein>
    <submittedName>
        <fullName evidence="2">Uncharacterized protein</fullName>
    </submittedName>
</protein>
<evidence type="ECO:0000313" key="3">
    <source>
        <dbReference type="Proteomes" id="UP000320216"/>
    </source>
</evidence>
<dbReference type="AlphaFoldDB" id="A0A5B8M0W7"/>
<feature type="region of interest" description="Disordered" evidence="1">
    <location>
        <begin position="156"/>
        <end position="193"/>
    </location>
</feature>
<dbReference type="PROSITE" id="PS00101">
    <property type="entry name" value="HEXAPEP_TRANSFERASES"/>
    <property type="match status" value="1"/>
</dbReference>
<feature type="compositionally biased region" description="Basic and acidic residues" evidence="1">
    <location>
        <begin position="175"/>
        <end position="185"/>
    </location>
</feature>
<proteinExistence type="predicted"/>
<dbReference type="KEGG" id="huw:FPZ11_03115"/>
<evidence type="ECO:0000256" key="1">
    <source>
        <dbReference type="SAM" id="MobiDB-lite"/>
    </source>
</evidence>
<keyword evidence="3" id="KW-1185">Reference proteome</keyword>
<sequence>MTADWSVAIVTALTPDPAAAAGAASESLAEGVGLDASVCVGSDVCPGVGVGEPDDGGGVLVAVGVGVGVDVGSGVPLGVGVSLEAGVSLGAGVDVEQSWEHSSARAAPTPAKEVASSTTLITAARLRPARRPRDRSRADWIVVTVRLIHPTGPTTLVGFGRHESSTARARRQRDRRGFPGRDAEVTRPLQAME</sequence>
<dbReference type="GO" id="GO:0016740">
    <property type="term" value="F:transferase activity"/>
    <property type="evidence" value="ECO:0007669"/>
    <property type="project" value="InterPro"/>
</dbReference>
<dbReference type="InterPro" id="IPR018357">
    <property type="entry name" value="Hexapep_transf_CS"/>
</dbReference>
<organism evidence="2 3">
    <name type="scientific">Humibacter ginsenosidimutans</name>
    <dbReference type="NCBI Taxonomy" id="2599293"/>
    <lineage>
        <taxon>Bacteria</taxon>
        <taxon>Bacillati</taxon>
        <taxon>Actinomycetota</taxon>
        <taxon>Actinomycetes</taxon>
        <taxon>Micrococcales</taxon>
        <taxon>Microbacteriaceae</taxon>
        <taxon>Humibacter</taxon>
    </lineage>
</organism>
<dbReference type="Proteomes" id="UP000320216">
    <property type="component" value="Chromosome"/>
</dbReference>
<accession>A0A5B8M0W7</accession>
<evidence type="ECO:0000313" key="2">
    <source>
        <dbReference type="EMBL" id="QDZ13906.1"/>
    </source>
</evidence>
<gene>
    <name evidence="2" type="ORF">FPZ11_03115</name>
</gene>
<reference evidence="2 3" key="1">
    <citation type="submission" date="2019-07" db="EMBL/GenBank/DDBJ databases">
        <title>Full genome sequence of Humibacter sp. WJ7-1.</title>
        <authorList>
            <person name="Im W.-T."/>
        </authorList>
    </citation>
    <scope>NUCLEOTIDE SEQUENCE [LARGE SCALE GENOMIC DNA]</scope>
    <source>
        <strain evidence="2 3">WJ7-1</strain>
    </source>
</reference>
<name>A0A5B8M0W7_9MICO</name>